<feature type="compositionally biased region" description="Polar residues" evidence="9">
    <location>
        <begin position="474"/>
        <end position="499"/>
    </location>
</feature>
<keyword evidence="5" id="KW-0067">ATP-binding</keyword>
<dbReference type="GO" id="GO:0000077">
    <property type="term" value="P:DNA damage checkpoint signaling"/>
    <property type="evidence" value="ECO:0007669"/>
    <property type="project" value="TreeGrafter"/>
</dbReference>
<dbReference type="InterPro" id="IPR027417">
    <property type="entry name" value="P-loop_NTPase"/>
</dbReference>
<comment type="caution">
    <text evidence="11">The sequence shown here is derived from an EMBL/GenBank/DDBJ whole genome shotgun (WGS) entry which is preliminary data.</text>
</comment>
<feature type="compositionally biased region" description="Polar residues" evidence="9">
    <location>
        <begin position="1165"/>
        <end position="1175"/>
    </location>
</feature>
<feature type="compositionally biased region" description="Basic and acidic residues" evidence="9">
    <location>
        <begin position="537"/>
        <end position="547"/>
    </location>
</feature>
<keyword evidence="7" id="KW-0539">Nucleus</keyword>
<evidence type="ECO:0000259" key="10">
    <source>
        <dbReference type="SMART" id="SM00382"/>
    </source>
</evidence>
<comment type="subcellular location">
    <subcellularLocation>
        <location evidence="1">Nucleus</location>
    </subcellularLocation>
</comment>
<dbReference type="GO" id="GO:0005524">
    <property type="term" value="F:ATP binding"/>
    <property type="evidence" value="ECO:0007669"/>
    <property type="project" value="UniProtKB-KW"/>
</dbReference>
<dbReference type="PANTHER" id="PTHR12172:SF0">
    <property type="entry name" value="CELL CYCLE CHECKPOINT PROTEIN RAD17"/>
    <property type="match status" value="1"/>
</dbReference>
<name>A0A2U3DSZ9_PURLI</name>
<feature type="compositionally biased region" description="Polar residues" evidence="9">
    <location>
        <begin position="509"/>
        <end position="525"/>
    </location>
</feature>
<feature type="compositionally biased region" description="Acidic residues" evidence="9">
    <location>
        <begin position="1251"/>
        <end position="1262"/>
    </location>
</feature>
<protein>
    <recommendedName>
        <fullName evidence="10">AAA+ ATPase domain-containing protein</fullName>
    </recommendedName>
</protein>
<organism evidence="11 12">
    <name type="scientific">Purpureocillium lilacinum</name>
    <name type="common">Paecilomyces lilacinus</name>
    <dbReference type="NCBI Taxonomy" id="33203"/>
    <lineage>
        <taxon>Eukaryota</taxon>
        <taxon>Fungi</taxon>
        <taxon>Dikarya</taxon>
        <taxon>Ascomycota</taxon>
        <taxon>Pezizomycotina</taxon>
        <taxon>Sordariomycetes</taxon>
        <taxon>Hypocreomycetidae</taxon>
        <taxon>Hypocreales</taxon>
        <taxon>Ophiocordycipitaceae</taxon>
        <taxon>Purpureocillium</taxon>
    </lineage>
</organism>
<keyword evidence="8" id="KW-0131">Cell cycle</keyword>
<dbReference type="EMBL" id="LCWV01000034">
    <property type="protein sequence ID" value="PWI65366.1"/>
    <property type="molecule type" value="Genomic_DNA"/>
</dbReference>
<feature type="region of interest" description="Disordered" evidence="9">
    <location>
        <begin position="419"/>
        <end position="640"/>
    </location>
</feature>
<dbReference type="Pfam" id="PF03215">
    <property type="entry name" value="Rad17"/>
    <property type="match status" value="1"/>
</dbReference>
<evidence type="ECO:0000256" key="3">
    <source>
        <dbReference type="ARBA" id="ARBA00022741"/>
    </source>
</evidence>
<dbReference type="GO" id="GO:0006281">
    <property type="term" value="P:DNA repair"/>
    <property type="evidence" value="ECO:0007669"/>
    <property type="project" value="InterPro"/>
</dbReference>
<evidence type="ECO:0000256" key="6">
    <source>
        <dbReference type="ARBA" id="ARBA00023002"/>
    </source>
</evidence>
<evidence type="ECO:0000256" key="2">
    <source>
        <dbReference type="ARBA" id="ARBA00006168"/>
    </source>
</evidence>
<gene>
    <name evidence="11" type="ORF">PCL_07135</name>
</gene>
<comment type="similarity">
    <text evidence="2">Belongs to the rad17/RAD24 family.</text>
</comment>
<keyword evidence="3" id="KW-0547">Nucleotide-binding</keyword>
<evidence type="ECO:0000256" key="1">
    <source>
        <dbReference type="ARBA" id="ARBA00004123"/>
    </source>
</evidence>
<dbReference type="GO" id="GO:0033314">
    <property type="term" value="P:mitotic DNA replication checkpoint signaling"/>
    <property type="evidence" value="ECO:0007669"/>
    <property type="project" value="TreeGrafter"/>
</dbReference>
<dbReference type="InterPro" id="IPR004582">
    <property type="entry name" value="Checkpoint_prot_Rad17_Rad24"/>
</dbReference>
<dbReference type="Pfam" id="PF25812">
    <property type="entry name" value="RAD24_helical"/>
    <property type="match status" value="1"/>
</dbReference>
<evidence type="ECO:0000256" key="9">
    <source>
        <dbReference type="SAM" id="MobiDB-lite"/>
    </source>
</evidence>
<dbReference type="InterPro" id="IPR003593">
    <property type="entry name" value="AAA+_ATPase"/>
</dbReference>
<dbReference type="Proteomes" id="UP000245956">
    <property type="component" value="Unassembled WGS sequence"/>
</dbReference>
<dbReference type="GO" id="GO:0003682">
    <property type="term" value="F:chromatin binding"/>
    <property type="evidence" value="ECO:0007669"/>
    <property type="project" value="TreeGrafter"/>
</dbReference>
<feature type="compositionally biased region" description="Polar residues" evidence="9">
    <location>
        <begin position="612"/>
        <end position="622"/>
    </location>
</feature>
<feature type="compositionally biased region" description="Low complexity" evidence="9">
    <location>
        <begin position="1176"/>
        <end position="1192"/>
    </location>
</feature>
<evidence type="ECO:0000256" key="4">
    <source>
        <dbReference type="ARBA" id="ARBA00022763"/>
    </source>
</evidence>
<dbReference type="SUPFAM" id="SSF52540">
    <property type="entry name" value="P-loop containing nucleoside triphosphate hydrolases"/>
    <property type="match status" value="1"/>
</dbReference>
<evidence type="ECO:0000256" key="8">
    <source>
        <dbReference type="ARBA" id="ARBA00023306"/>
    </source>
</evidence>
<evidence type="ECO:0000256" key="7">
    <source>
        <dbReference type="ARBA" id="ARBA00023242"/>
    </source>
</evidence>
<feature type="region of interest" description="Disordered" evidence="9">
    <location>
        <begin position="1250"/>
        <end position="1288"/>
    </location>
</feature>
<feature type="region of interest" description="Disordered" evidence="9">
    <location>
        <begin position="1145"/>
        <end position="1206"/>
    </location>
</feature>
<dbReference type="PANTHER" id="PTHR12172">
    <property type="entry name" value="CELL CYCLE CHECKPOINT PROTEIN RAD17"/>
    <property type="match status" value="1"/>
</dbReference>
<feature type="domain" description="AAA+ ATPase" evidence="10">
    <location>
        <begin position="678"/>
        <end position="860"/>
    </location>
</feature>
<dbReference type="InterPro" id="IPR025337">
    <property type="entry name" value="Questin_oxidase-like"/>
</dbReference>
<evidence type="ECO:0000313" key="11">
    <source>
        <dbReference type="EMBL" id="PWI65366.1"/>
    </source>
</evidence>
<feature type="compositionally biased region" description="Polar residues" evidence="9">
    <location>
        <begin position="552"/>
        <end position="571"/>
    </location>
</feature>
<evidence type="ECO:0000313" key="12">
    <source>
        <dbReference type="Proteomes" id="UP000245956"/>
    </source>
</evidence>
<dbReference type="GO" id="GO:0005634">
    <property type="term" value="C:nucleus"/>
    <property type="evidence" value="ECO:0007669"/>
    <property type="project" value="UniProtKB-SubCell"/>
</dbReference>
<keyword evidence="6" id="KW-0560">Oxidoreductase</keyword>
<reference evidence="11 12" key="1">
    <citation type="journal article" date="2016" name="Front. Microbiol.">
        <title>Genome and transcriptome sequences reveal the specific parasitism of the nematophagous Purpureocillium lilacinum 36-1.</title>
        <authorList>
            <person name="Xie J."/>
            <person name="Li S."/>
            <person name="Mo C."/>
            <person name="Xiao X."/>
            <person name="Peng D."/>
            <person name="Wang G."/>
            <person name="Xiao Y."/>
        </authorList>
    </citation>
    <scope>NUCLEOTIDE SEQUENCE [LARGE SCALE GENOMIC DNA]</scope>
    <source>
        <strain evidence="11 12">36-1</strain>
    </source>
</reference>
<proteinExistence type="inferred from homology"/>
<dbReference type="GO" id="GO:0003689">
    <property type="term" value="F:DNA clamp loader activity"/>
    <property type="evidence" value="ECO:0007669"/>
    <property type="project" value="TreeGrafter"/>
</dbReference>
<dbReference type="Pfam" id="PF14027">
    <property type="entry name" value="Questin_oxidase"/>
    <property type="match status" value="1"/>
</dbReference>
<dbReference type="SMART" id="SM00382">
    <property type="entry name" value="AAA"/>
    <property type="match status" value="1"/>
</dbReference>
<dbReference type="InterPro" id="IPR057927">
    <property type="entry name" value="RAD24-like_helical"/>
</dbReference>
<sequence length="1309" mass="143989">MSGLLSYVPIANRLVGTGSRQQAIHLPPVEIHQIETNPGRRARCLKHLLKANHVNYSIVYNHLRSANQTSHLLSTAYLLGADETKLNDLYEVGIKHLEPWTPSPAEVADLDWQDFLGEREYQRAYVDFFEDKLAMDFAYNWKQQLQHFLFSGDMPLCYSLIGDAAQPLIHLGYAYEMDSKELAMEALGLACIQHNFLHKYITQAAYTRPSPLTSDSPLDLLAKISEDGRFSKIPKATEFSELEQVFAEHEDLILEYWNALDFDDAMDQFRLSQEAPVALLATSVKAGTHVYSANFVHLLSASHAIRVLLPYVPPQHHITLLRQWWLLAIAVFVLAGRPRPDPESLDVAANGKDWAWVQKTALTSKWSHDAGFLEAIRTMKENAKTWGDGQEMYLEAAVMFVEGFKGWSASARQRLHASSSHRRQASFLDDHCRRNPPAWKTQAADAPVASMAPPAKRRRRNPVEDSDEEDEQPRANTLANYLLSSPSSPSKNRVPTASPSPVKPRNGAGATSPSKQRRPSTLSNGASPSPKKSRAASKVEEKGKTADLKTLFSKQAQRATRIGTANDTRSTPIDDIISDPISEDDEISELKASSSSLVGQHARKRLRHGAEATSSQPLSATQRFLRPPKPAGSATLDDDLRPWSERFGPRNLDELAVHKKKVADVRRWLEDVMSGRLRQRVLILKGAAGSGKTTTMRLLAQELGCELLEWKNPTGTSATGFVSTSAQFDDFLGRGGKFGTLDMDSPSPATPASSANGAGNDLTKRIILIEEFPNTFSRSSSTLNSFRSSLLHYLAAHTPSLSMFGKQPQREPIKPVVLVISETLLTTTSASADSLTAHRLLGPDILRHPGVGVIEFNAIAPSLLAKALELIVQKEARKSGRRRTPGPLVLKRLGEIGDIRNAISSLEFLCLKGDQDADWGAKVTFTKQKRGARDGIGLTKSETETLEMVSQREASLGIFHAVGKVVYNKRDEAPPPGDTVEDLPPYLSRFSRPKRSQVSVASLIDETGTDTHTFISALHENYILSCESTGPMDLSTPMDYVNECIEYLSLSDLLCPSRDVFFGGRGGFSGRDSGSQLLRQDEMTFEVAVRGMLFSLPNPVKRKTTTMPRGGDAFKMFYPTSLKLWRAKEEIEGLIDVWSTKALKGDGQGPTKNLTDGASAFRKPQVSSSSDVSWMQRQQQARSANSSKSSSAPKDESEDAPPLLSLGSAARREMLLDRLPYMAHIARARKAPIRLRDLEKIVSFSGVNAADADEDEDADDEAAAPGEAWATDKPSEEASPRKKAAGIKAGGVSGMLAQKLVLSDDDIED</sequence>
<dbReference type="Gene3D" id="3.40.50.300">
    <property type="entry name" value="P-loop containing nucleotide triphosphate hydrolases"/>
    <property type="match status" value="1"/>
</dbReference>
<keyword evidence="4" id="KW-0227">DNA damage</keyword>
<accession>A0A2U3DSZ9</accession>
<evidence type="ECO:0000256" key="5">
    <source>
        <dbReference type="ARBA" id="ARBA00022840"/>
    </source>
</evidence>
<dbReference type="GO" id="GO:0016491">
    <property type="term" value="F:oxidoreductase activity"/>
    <property type="evidence" value="ECO:0007669"/>
    <property type="project" value="UniProtKB-KW"/>
</dbReference>